<accession>A0ABP3QVD1</accession>
<dbReference type="InterPro" id="IPR003180">
    <property type="entry name" value="MPG"/>
</dbReference>
<dbReference type="EC" id="3.2.2.-" evidence="5"/>
<dbReference type="Pfam" id="PF02245">
    <property type="entry name" value="Pur_DNA_glyco"/>
    <property type="match status" value="1"/>
</dbReference>
<protein>
    <recommendedName>
        <fullName evidence="5">Putative 3-methyladenine DNA glycosylase</fullName>
        <ecNumber evidence="5">3.2.2.-</ecNumber>
    </recommendedName>
</protein>
<dbReference type="InterPro" id="IPR036995">
    <property type="entry name" value="MPG_sf"/>
</dbReference>
<evidence type="ECO:0000256" key="3">
    <source>
        <dbReference type="ARBA" id="ARBA00022801"/>
    </source>
</evidence>
<comment type="similarity">
    <text evidence="1 5">Belongs to the DNA glycosylase MPG family.</text>
</comment>
<dbReference type="InterPro" id="IPR011034">
    <property type="entry name" value="Formyl_transferase-like_C_sf"/>
</dbReference>
<evidence type="ECO:0000256" key="2">
    <source>
        <dbReference type="ARBA" id="ARBA00022763"/>
    </source>
</evidence>
<dbReference type="EMBL" id="BAAADS010000006">
    <property type="protein sequence ID" value="GAA0596327.1"/>
    <property type="molecule type" value="Genomic_DNA"/>
</dbReference>
<dbReference type="HAMAP" id="MF_00527">
    <property type="entry name" value="3MGH"/>
    <property type="match status" value="1"/>
</dbReference>
<reference evidence="7" key="1">
    <citation type="journal article" date="2019" name="Int. J. Syst. Evol. Microbiol.">
        <title>The Global Catalogue of Microorganisms (GCM) 10K type strain sequencing project: providing services to taxonomists for standard genome sequencing and annotation.</title>
        <authorList>
            <consortium name="The Broad Institute Genomics Platform"/>
            <consortium name="The Broad Institute Genome Sequencing Center for Infectious Disease"/>
            <person name="Wu L."/>
            <person name="Ma J."/>
        </authorList>
    </citation>
    <scope>NUCLEOTIDE SEQUENCE [LARGE SCALE GENOMIC DNA]</scope>
    <source>
        <strain evidence="7">JCM 15395</strain>
    </source>
</reference>
<comment type="caution">
    <text evidence="6">The sequence shown here is derived from an EMBL/GenBank/DDBJ whole genome shotgun (WGS) entry which is preliminary data.</text>
</comment>
<dbReference type="Proteomes" id="UP001500866">
    <property type="component" value="Unassembled WGS sequence"/>
</dbReference>
<evidence type="ECO:0000256" key="1">
    <source>
        <dbReference type="ARBA" id="ARBA00009232"/>
    </source>
</evidence>
<dbReference type="NCBIfam" id="NF002002">
    <property type="entry name" value="PRK00802.1-2"/>
    <property type="match status" value="1"/>
</dbReference>
<evidence type="ECO:0000313" key="7">
    <source>
        <dbReference type="Proteomes" id="UP001500866"/>
    </source>
</evidence>
<organism evidence="6 7">
    <name type="scientific">Virgibacillus siamensis</name>
    <dbReference type="NCBI Taxonomy" id="480071"/>
    <lineage>
        <taxon>Bacteria</taxon>
        <taxon>Bacillati</taxon>
        <taxon>Bacillota</taxon>
        <taxon>Bacilli</taxon>
        <taxon>Bacillales</taxon>
        <taxon>Bacillaceae</taxon>
        <taxon>Virgibacillus</taxon>
    </lineage>
</organism>
<evidence type="ECO:0000256" key="4">
    <source>
        <dbReference type="ARBA" id="ARBA00023204"/>
    </source>
</evidence>
<keyword evidence="2 5" id="KW-0227">DNA damage</keyword>
<dbReference type="NCBIfam" id="TIGR00567">
    <property type="entry name" value="3mg"/>
    <property type="match status" value="1"/>
</dbReference>
<keyword evidence="7" id="KW-1185">Reference proteome</keyword>
<dbReference type="PANTHER" id="PTHR10429">
    <property type="entry name" value="DNA-3-METHYLADENINE GLYCOSYLASE"/>
    <property type="match status" value="1"/>
</dbReference>
<dbReference type="CDD" id="cd00540">
    <property type="entry name" value="AAG"/>
    <property type="match status" value="1"/>
</dbReference>
<dbReference type="PANTHER" id="PTHR10429:SF0">
    <property type="entry name" value="DNA-3-METHYLADENINE GLYCOSYLASE"/>
    <property type="match status" value="1"/>
</dbReference>
<dbReference type="Gene3D" id="3.10.300.10">
    <property type="entry name" value="Methylpurine-DNA glycosylase (MPG)"/>
    <property type="match status" value="1"/>
</dbReference>
<proteinExistence type="inferred from homology"/>
<dbReference type="NCBIfam" id="NF002003">
    <property type="entry name" value="PRK00802.1-3"/>
    <property type="match status" value="1"/>
</dbReference>
<gene>
    <name evidence="6" type="ORF">GCM10009001_10530</name>
</gene>
<evidence type="ECO:0000256" key="5">
    <source>
        <dbReference type="HAMAP-Rule" id="MF_00527"/>
    </source>
</evidence>
<keyword evidence="3 5" id="KW-0378">Hydrolase</keyword>
<sequence>MWSTNYKEANNNVRLNYGLNTDCKGLFAMSILHDKKPLNEKFYYQPTLELAKALLGCLLIKETSEGTAAGFIVETEAYIGPLDKAAHSYNNRRTKRTEIMFGHPGHAYTHTMHTHCLINVVSGESGIPESVLIRAVEPYTGHELMEARRPKAKNKREWTNGPGKLTKALGITMADYGHPLNHSPFWITTGWTVEPDMIMAGSRIGISNSGEAKDYPWRFWIHGNHYISR</sequence>
<keyword evidence="4 5" id="KW-0234">DNA repair</keyword>
<evidence type="ECO:0000313" key="6">
    <source>
        <dbReference type="EMBL" id="GAA0596327.1"/>
    </source>
</evidence>
<dbReference type="SUPFAM" id="SSF50486">
    <property type="entry name" value="FMT C-terminal domain-like"/>
    <property type="match status" value="1"/>
</dbReference>
<name>A0ABP3QVD1_9BACI</name>